<keyword evidence="4 8" id="KW-0028">Amino-acid biosynthesis</keyword>
<reference evidence="10 11" key="1">
    <citation type="submission" date="2024-01" db="EMBL/GenBank/DDBJ databases">
        <authorList>
            <consortium name="Genoscope - CEA"/>
            <person name="William W."/>
        </authorList>
    </citation>
    <scope>NUCLEOTIDE SEQUENCE [LARGE SCALE GENOMIC DNA]</scope>
    <source>
        <strain evidence="10 11">29B2s-10</strain>
    </source>
</reference>
<name>A0ABP0ENP4_9ASCO</name>
<accession>A0ABP0ENP4</accession>
<evidence type="ECO:0000256" key="3">
    <source>
        <dbReference type="ARBA" id="ARBA00013085"/>
    </source>
</evidence>
<dbReference type="SUPFAM" id="SSF89550">
    <property type="entry name" value="PHP domain-like"/>
    <property type="match status" value="1"/>
</dbReference>
<dbReference type="NCBIfam" id="TIGR01856">
    <property type="entry name" value="hisJ_fam"/>
    <property type="match status" value="1"/>
</dbReference>
<feature type="domain" description="PHP" evidence="9">
    <location>
        <begin position="4"/>
        <end position="235"/>
    </location>
</feature>
<gene>
    <name evidence="10" type="ORF">CAAN4_H04984</name>
</gene>
<dbReference type="Gene3D" id="3.20.20.140">
    <property type="entry name" value="Metal-dependent hydrolases"/>
    <property type="match status" value="1"/>
</dbReference>
<dbReference type="EMBL" id="OZ004260">
    <property type="protein sequence ID" value="CAK7920669.1"/>
    <property type="molecule type" value="Genomic_DNA"/>
</dbReference>
<evidence type="ECO:0000256" key="1">
    <source>
        <dbReference type="ARBA" id="ARBA00004970"/>
    </source>
</evidence>
<dbReference type="Pfam" id="PF02811">
    <property type="entry name" value="PHP"/>
    <property type="match status" value="1"/>
</dbReference>
<protein>
    <recommendedName>
        <fullName evidence="3 8">Histidinol-phosphatase</fullName>
        <shortName evidence="8">HolPase</shortName>
        <ecNumber evidence="3 8">3.1.3.15</ecNumber>
    </recommendedName>
</protein>
<dbReference type="InterPro" id="IPR010140">
    <property type="entry name" value="Histidinol_P_phosphatase_HisJ"/>
</dbReference>
<evidence type="ECO:0000256" key="5">
    <source>
        <dbReference type="ARBA" id="ARBA00022801"/>
    </source>
</evidence>
<sequence>MHSHHSHSGDYVSHATDNLESIIDKAESMGFTHYCLTEHMPRLHDKFLYPEEIEKNYTSKDLESNFDRYVQHAVSIQQEKNSKNQSSPTTKIIVGLEVEGLNSEHIDYTSKLLEKYHPHINMTVGSVHYVNEIPIDFSPDLWIEARDSLPDKTSRSLFLQYFELQYEVLSKLKPTVVGHFDLIRLFEPSNEVDPTTGKLMKDISLEQDWPDVWELVVRNIKFVESYGGLFELNSAAIRKGWSSPYPKQDVSEAIVEFGGGRFCLSDDSHSIAQVGLNYHKVWEYIKFVLKLTSIYHLDINENGETIVAKVSVSELDKSPFWKQYI</sequence>
<evidence type="ECO:0000313" key="10">
    <source>
        <dbReference type="EMBL" id="CAK7920669.1"/>
    </source>
</evidence>
<dbReference type="EC" id="3.1.3.15" evidence="3 8"/>
<evidence type="ECO:0000313" key="11">
    <source>
        <dbReference type="Proteomes" id="UP001497600"/>
    </source>
</evidence>
<keyword evidence="6 8" id="KW-0368">Histidine biosynthesis</keyword>
<comment type="catalytic activity">
    <reaction evidence="7 8">
        <text>L-histidinol phosphate + H2O = L-histidinol + phosphate</text>
        <dbReference type="Rhea" id="RHEA:14465"/>
        <dbReference type="ChEBI" id="CHEBI:15377"/>
        <dbReference type="ChEBI" id="CHEBI:43474"/>
        <dbReference type="ChEBI" id="CHEBI:57699"/>
        <dbReference type="ChEBI" id="CHEBI:57980"/>
        <dbReference type="EC" id="3.1.3.15"/>
    </reaction>
</comment>
<proteinExistence type="inferred from homology"/>
<evidence type="ECO:0000256" key="8">
    <source>
        <dbReference type="RuleBase" id="RU366003"/>
    </source>
</evidence>
<keyword evidence="11" id="KW-1185">Reference proteome</keyword>
<evidence type="ECO:0000256" key="6">
    <source>
        <dbReference type="ARBA" id="ARBA00023102"/>
    </source>
</evidence>
<keyword evidence="5 8" id="KW-0378">Hydrolase</keyword>
<dbReference type="PANTHER" id="PTHR21039">
    <property type="entry name" value="HISTIDINOL PHOSPHATASE-RELATED"/>
    <property type="match status" value="1"/>
</dbReference>
<evidence type="ECO:0000256" key="7">
    <source>
        <dbReference type="ARBA" id="ARBA00049158"/>
    </source>
</evidence>
<dbReference type="InterPro" id="IPR016195">
    <property type="entry name" value="Pol/histidinol_Pase-like"/>
</dbReference>
<organism evidence="10 11">
    <name type="scientific">[Candida] anglica</name>
    <dbReference type="NCBI Taxonomy" id="148631"/>
    <lineage>
        <taxon>Eukaryota</taxon>
        <taxon>Fungi</taxon>
        <taxon>Dikarya</taxon>
        <taxon>Ascomycota</taxon>
        <taxon>Saccharomycotina</taxon>
        <taxon>Pichiomycetes</taxon>
        <taxon>Debaryomycetaceae</taxon>
        <taxon>Kurtzmaniella</taxon>
    </lineage>
</organism>
<evidence type="ECO:0000259" key="9">
    <source>
        <dbReference type="Pfam" id="PF02811"/>
    </source>
</evidence>
<evidence type="ECO:0000256" key="2">
    <source>
        <dbReference type="ARBA" id="ARBA00009152"/>
    </source>
</evidence>
<dbReference type="InterPro" id="IPR004013">
    <property type="entry name" value="PHP_dom"/>
</dbReference>
<dbReference type="CDD" id="cd12110">
    <property type="entry name" value="PHP_HisPPase_Hisj_like"/>
    <property type="match status" value="1"/>
</dbReference>
<dbReference type="PANTHER" id="PTHR21039:SF0">
    <property type="entry name" value="HISTIDINOL-PHOSPHATASE"/>
    <property type="match status" value="1"/>
</dbReference>
<comment type="similarity">
    <text evidence="2 8">Belongs to the PHP hydrolase family. HisK subfamily.</text>
</comment>
<dbReference type="Proteomes" id="UP001497600">
    <property type="component" value="Chromosome H"/>
</dbReference>
<comment type="pathway">
    <text evidence="1 8">Amino-acid biosynthesis; L-histidine biosynthesis; L-histidine from 5-phospho-alpha-D-ribose 1-diphosphate: step 8/9.</text>
</comment>
<evidence type="ECO:0000256" key="4">
    <source>
        <dbReference type="ARBA" id="ARBA00022605"/>
    </source>
</evidence>